<reference evidence="6 7" key="1">
    <citation type="submission" date="2021-03" db="EMBL/GenBank/DDBJ databases">
        <title>Sequencing the genomes of 1000 actinobacteria strains.</title>
        <authorList>
            <person name="Klenk H.-P."/>
        </authorList>
    </citation>
    <scope>NUCLEOTIDE SEQUENCE [LARGE SCALE GENOMIC DNA]</scope>
    <source>
        <strain evidence="6 7">DSM 15797</strain>
    </source>
</reference>
<dbReference type="Proteomes" id="UP001296993">
    <property type="component" value="Unassembled WGS sequence"/>
</dbReference>
<keyword evidence="1" id="KW-0805">Transcription regulation</keyword>
<keyword evidence="7" id="KW-1185">Reference proteome</keyword>
<organism evidence="6 7">
    <name type="scientific">Paeniglutamicibacter kerguelensis</name>
    <dbReference type="NCBI Taxonomy" id="254788"/>
    <lineage>
        <taxon>Bacteria</taxon>
        <taxon>Bacillati</taxon>
        <taxon>Actinomycetota</taxon>
        <taxon>Actinomycetes</taxon>
        <taxon>Micrococcales</taxon>
        <taxon>Micrococcaceae</taxon>
        <taxon>Paeniglutamicibacter</taxon>
    </lineage>
</organism>
<evidence type="ECO:0000259" key="5">
    <source>
        <dbReference type="PROSITE" id="PS50987"/>
    </source>
</evidence>
<evidence type="ECO:0000256" key="4">
    <source>
        <dbReference type="SAM" id="MobiDB-lite"/>
    </source>
</evidence>
<name>A0ABS4XBP6_9MICC</name>
<sequence length="113" mass="12625">MLDLLETAAEPNRRRLLQLLGRGEVSVNELAENFPVSRSAISQHLRLLADVGLVQARKDGRRRLYSLDPHGMARLRDSLESFWNTELDQLAADAASAQSSQSPPHPKENSDDH</sequence>
<dbReference type="GO" id="GO:0003677">
    <property type="term" value="F:DNA binding"/>
    <property type="evidence" value="ECO:0007669"/>
    <property type="project" value="UniProtKB-KW"/>
</dbReference>
<dbReference type="PANTHER" id="PTHR33154:SF33">
    <property type="entry name" value="TRANSCRIPTIONAL REPRESSOR SDPR"/>
    <property type="match status" value="1"/>
</dbReference>
<dbReference type="PANTHER" id="PTHR33154">
    <property type="entry name" value="TRANSCRIPTIONAL REGULATOR, ARSR FAMILY"/>
    <property type="match status" value="1"/>
</dbReference>
<dbReference type="NCBIfam" id="NF033788">
    <property type="entry name" value="HTH_metalloreg"/>
    <property type="match status" value="1"/>
</dbReference>
<dbReference type="InterPro" id="IPR036388">
    <property type="entry name" value="WH-like_DNA-bd_sf"/>
</dbReference>
<gene>
    <name evidence="6" type="ORF">JOF47_001408</name>
</gene>
<protein>
    <submittedName>
        <fullName evidence="6">DNA-binding transcriptional ArsR family regulator</fullName>
    </submittedName>
</protein>
<dbReference type="CDD" id="cd00090">
    <property type="entry name" value="HTH_ARSR"/>
    <property type="match status" value="1"/>
</dbReference>
<evidence type="ECO:0000256" key="2">
    <source>
        <dbReference type="ARBA" id="ARBA00023125"/>
    </source>
</evidence>
<dbReference type="Gene3D" id="1.10.10.10">
    <property type="entry name" value="Winged helix-like DNA-binding domain superfamily/Winged helix DNA-binding domain"/>
    <property type="match status" value="1"/>
</dbReference>
<dbReference type="PRINTS" id="PR00778">
    <property type="entry name" value="HTHARSR"/>
</dbReference>
<dbReference type="SUPFAM" id="SSF46785">
    <property type="entry name" value="Winged helix' DNA-binding domain"/>
    <property type="match status" value="1"/>
</dbReference>
<keyword evidence="3" id="KW-0804">Transcription</keyword>
<comment type="caution">
    <text evidence="6">The sequence shown here is derived from an EMBL/GenBank/DDBJ whole genome shotgun (WGS) entry which is preliminary data.</text>
</comment>
<proteinExistence type="predicted"/>
<evidence type="ECO:0000313" key="6">
    <source>
        <dbReference type="EMBL" id="MBP2385897.1"/>
    </source>
</evidence>
<dbReference type="InterPro" id="IPR001845">
    <property type="entry name" value="HTH_ArsR_DNA-bd_dom"/>
</dbReference>
<evidence type="ECO:0000256" key="3">
    <source>
        <dbReference type="ARBA" id="ARBA00023163"/>
    </source>
</evidence>
<dbReference type="EMBL" id="JAGIOF010000001">
    <property type="protein sequence ID" value="MBP2385897.1"/>
    <property type="molecule type" value="Genomic_DNA"/>
</dbReference>
<feature type="domain" description="HTH arsR-type" evidence="5">
    <location>
        <begin position="1"/>
        <end position="86"/>
    </location>
</feature>
<dbReference type="PROSITE" id="PS50987">
    <property type="entry name" value="HTH_ARSR_2"/>
    <property type="match status" value="1"/>
</dbReference>
<dbReference type="InterPro" id="IPR011991">
    <property type="entry name" value="ArsR-like_HTH"/>
</dbReference>
<accession>A0ABS4XBP6</accession>
<dbReference type="InterPro" id="IPR051081">
    <property type="entry name" value="HTH_MetalResp_TranReg"/>
</dbReference>
<dbReference type="SMART" id="SM00418">
    <property type="entry name" value="HTH_ARSR"/>
    <property type="match status" value="1"/>
</dbReference>
<dbReference type="RefSeq" id="WP_209996881.1">
    <property type="nucleotide sequence ID" value="NZ_BAAAJY010000003.1"/>
</dbReference>
<keyword evidence="2 6" id="KW-0238">DNA-binding</keyword>
<dbReference type="Pfam" id="PF01022">
    <property type="entry name" value="HTH_5"/>
    <property type="match status" value="1"/>
</dbReference>
<feature type="compositionally biased region" description="Low complexity" evidence="4">
    <location>
        <begin position="92"/>
        <end position="102"/>
    </location>
</feature>
<evidence type="ECO:0000256" key="1">
    <source>
        <dbReference type="ARBA" id="ARBA00023015"/>
    </source>
</evidence>
<feature type="region of interest" description="Disordered" evidence="4">
    <location>
        <begin position="92"/>
        <end position="113"/>
    </location>
</feature>
<evidence type="ECO:0000313" key="7">
    <source>
        <dbReference type="Proteomes" id="UP001296993"/>
    </source>
</evidence>
<dbReference type="InterPro" id="IPR036390">
    <property type="entry name" value="WH_DNA-bd_sf"/>
</dbReference>